<dbReference type="SUPFAM" id="SSF56645">
    <property type="entry name" value="Acyl-CoA dehydrogenase NM domain-like"/>
    <property type="match status" value="1"/>
</dbReference>
<dbReference type="PANTHER" id="PTHR43884:SF20">
    <property type="entry name" value="ACYL-COA DEHYDROGENASE FADE28"/>
    <property type="match status" value="1"/>
</dbReference>
<dbReference type="RefSeq" id="WP_285612960.1">
    <property type="nucleotide sequence ID" value="NZ_BSSD01000011.1"/>
</dbReference>
<dbReference type="PANTHER" id="PTHR43884">
    <property type="entry name" value="ACYL-COA DEHYDROGENASE"/>
    <property type="match status" value="1"/>
</dbReference>
<evidence type="ECO:0000256" key="1">
    <source>
        <dbReference type="ARBA" id="ARBA00001974"/>
    </source>
</evidence>
<protein>
    <submittedName>
        <fullName evidence="8">Acyl-CoA dehydrogenase</fullName>
    </submittedName>
</protein>
<evidence type="ECO:0000313" key="8">
    <source>
        <dbReference type="EMBL" id="GLW95092.1"/>
    </source>
</evidence>
<reference evidence="8" key="1">
    <citation type="submission" date="2023-02" db="EMBL/GenBank/DDBJ databases">
        <title>Actinokineospora globicatena NBRC 15670.</title>
        <authorList>
            <person name="Ichikawa N."/>
            <person name="Sato H."/>
            <person name="Tonouchi N."/>
        </authorList>
    </citation>
    <scope>NUCLEOTIDE SEQUENCE</scope>
    <source>
        <strain evidence="8">NBRC 15670</strain>
    </source>
</reference>
<feature type="domain" description="Acyl-CoA dehydrogenase/oxidase C-terminal" evidence="6">
    <location>
        <begin position="200"/>
        <end position="340"/>
    </location>
</feature>
<gene>
    <name evidence="8" type="ORF">Aglo03_59080</name>
</gene>
<dbReference type="InterPro" id="IPR037069">
    <property type="entry name" value="AcylCoA_DH/ox_N_sf"/>
</dbReference>
<keyword evidence="4" id="KW-0274">FAD</keyword>
<evidence type="ECO:0000256" key="3">
    <source>
        <dbReference type="ARBA" id="ARBA00022630"/>
    </source>
</evidence>
<dbReference type="SUPFAM" id="SSF47203">
    <property type="entry name" value="Acyl-CoA dehydrogenase C-terminal domain-like"/>
    <property type="match status" value="1"/>
</dbReference>
<dbReference type="InterPro" id="IPR009075">
    <property type="entry name" value="AcylCo_DH/oxidase_C"/>
</dbReference>
<feature type="domain" description="Acyl-CoA dehydrogenase/oxidase N-terminal" evidence="7">
    <location>
        <begin position="8"/>
        <end position="116"/>
    </location>
</feature>
<sequence length="351" mass="36367">MNLLYTDIEDDLRATVADLLRDRAAPATVLARIESGADTALWGELARMGATSLHVSEALGGQGAGYRETAVVAEELGRSVAPVPFLGSAVLATAVLTHLADDPAARALLGRLARGETTAALVVPLSSWEQVPDGRGLVRSVADAAAADVLVVPVAGVVHLVDARDAVVTPVTSLDQTRPIADVDITGAPTTPLAGPGDDAVRAALVAGAGILASEQVGLAQWCLDTTVAYLKERHQFGRPVGSFQALKHRVADLWQSLVVARAAARHAADALTTGVDVDIAVSVAKSLCSTVAVRAAEECVQLHGGIGMTWEHPAHLYLKRAKADEIALGTPGRHRATLAPLVDLPLQSTP</sequence>
<dbReference type="Gene3D" id="1.20.140.10">
    <property type="entry name" value="Butyryl-CoA Dehydrogenase, subunit A, domain 3"/>
    <property type="match status" value="1"/>
</dbReference>
<evidence type="ECO:0000259" key="7">
    <source>
        <dbReference type="Pfam" id="PF02771"/>
    </source>
</evidence>
<evidence type="ECO:0000256" key="5">
    <source>
        <dbReference type="ARBA" id="ARBA00023002"/>
    </source>
</evidence>
<dbReference type="Pfam" id="PF00441">
    <property type="entry name" value="Acyl-CoA_dh_1"/>
    <property type="match status" value="1"/>
</dbReference>
<dbReference type="InterPro" id="IPR013786">
    <property type="entry name" value="AcylCoA_DH/ox_N"/>
</dbReference>
<evidence type="ECO:0000256" key="4">
    <source>
        <dbReference type="ARBA" id="ARBA00022827"/>
    </source>
</evidence>
<comment type="caution">
    <text evidence="8">The sequence shown here is derived from an EMBL/GenBank/DDBJ whole genome shotgun (WGS) entry which is preliminary data.</text>
</comment>
<dbReference type="GO" id="GO:0003995">
    <property type="term" value="F:acyl-CoA dehydrogenase activity"/>
    <property type="evidence" value="ECO:0007669"/>
    <property type="project" value="TreeGrafter"/>
</dbReference>
<dbReference type="Pfam" id="PF02771">
    <property type="entry name" value="Acyl-CoA_dh_N"/>
    <property type="match status" value="1"/>
</dbReference>
<comment type="cofactor">
    <cofactor evidence="1">
        <name>FAD</name>
        <dbReference type="ChEBI" id="CHEBI:57692"/>
    </cofactor>
</comment>
<dbReference type="Proteomes" id="UP001165042">
    <property type="component" value="Unassembled WGS sequence"/>
</dbReference>
<dbReference type="AlphaFoldDB" id="A0A9W6QV28"/>
<organism evidence="8 9">
    <name type="scientific">Actinokineospora globicatena</name>
    <dbReference type="NCBI Taxonomy" id="103729"/>
    <lineage>
        <taxon>Bacteria</taxon>
        <taxon>Bacillati</taxon>
        <taxon>Actinomycetota</taxon>
        <taxon>Actinomycetes</taxon>
        <taxon>Pseudonocardiales</taxon>
        <taxon>Pseudonocardiaceae</taxon>
        <taxon>Actinokineospora</taxon>
    </lineage>
</organism>
<keyword evidence="9" id="KW-1185">Reference proteome</keyword>
<keyword evidence="3" id="KW-0285">Flavoprotein</keyword>
<comment type="similarity">
    <text evidence="2">Belongs to the acyl-CoA dehydrogenase family.</text>
</comment>
<accession>A0A9W6QV28</accession>
<keyword evidence="5" id="KW-0560">Oxidoreductase</keyword>
<evidence type="ECO:0000256" key="2">
    <source>
        <dbReference type="ARBA" id="ARBA00009347"/>
    </source>
</evidence>
<proteinExistence type="inferred from homology"/>
<evidence type="ECO:0000313" key="9">
    <source>
        <dbReference type="Proteomes" id="UP001165042"/>
    </source>
</evidence>
<dbReference type="Gene3D" id="1.10.540.10">
    <property type="entry name" value="Acyl-CoA dehydrogenase/oxidase, N-terminal domain"/>
    <property type="match status" value="1"/>
</dbReference>
<evidence type="ECO:0000259" key="6">
    <source>
        <dbReference type="Pfam" id="PF00441"/>
    </source>
</evidence>
<dbReference type="GO" id="GO:0050660">
    <property type="term" value="F:flavin adenine dinucleotide binding"/>
    <property type="evidence" value="ECO:0007669"/>
    <property type="project" value="InterPro"/>
</dbReference>
<dbReference type="InterPro" id="IPR036250">
    <property type="entry name" value="AcylCo_DH-like_C"/>
</dbReference>
<dbReference type="InterPro" id="IPR009100">
    <property type="entry name" value="AcylCoA_DH/oxidase_NM_dom_sf"/>
</dbReference>
<dbReference type="EMBL" id="BSSD01000011">
    <property type="protein sequence ID" value="GLW95092.1"/>
    <property type="molecule type" value="Genomic_DNA"/>
</dbReference>
<name>A0A9W6QV28_9PSEU</name>